<proteinExistence type="predicted"/>
<organism evidence="2 3">
    <name type="scientific">Zasmidium cellare ATCC 36951</name>
    <dbReference type="NCBI Taxonomy" id="1080233"/>
    <lineage>
        <taxon>Eukaryota</taxon>
        <taxon>Fungi</taxon>
        <taxon>Dikarya</taxon>
        <taxon>Ascomycota</taxon>
        <taxon>Pezizomycotina</taxon>
        <taxon>Dothideomycetes</taxon>
        <taxon>Dothideomycetidae</taxon>
        <taxon>Mycosphaerellales</taxon>
        <taxon>Mycosphaerellaceae</taxon>
        <taxon>Zasmidium</taxon>
    </lineage>
</organism>
<dbReference type="AlphaFoldDB" id="A0A6A6CHK4"/>
<keyword evidence="3" id="KW-1185">Reference proteome</keyword>
<protein>
    <submittedName>
        <fullName evidence="2">Uncharacterized protein</fullName>
    </submittedName>
</protein>
<sequence>MFNSMPLALVGLSITAHALPQVLDLSKACTHSFNSEQEAHTAWIKSGAGIVLKSLDGMPDQRPNWVVDMDAFIRDTDAGMTQMNYGSIDGNCLPLLDCEAYKAKNLGSHYYVMRAIQGAHSLANYMREGLQDILSIGSLIEYWKPEDSADKTMFSYLSAAFSMASGATAADPRVSGFMGFMSGVTAAASQALDSEGDEYRGSMEEVVLRMFSSSRDAIKNTLHAAMVSDNADDVKKYLPEGTLEGFFGEGRYLFNDVSAVGQPVIDGMFTRMKQALVNVILQKTGHRVLVDDYIRDAGDCNYPGAWWSGSTSTCYYLIEKVGTSAHMCLAGDADACDWKPLTDDQKKNIESYGVDLGDLYKNACQCAYQSQNSQTSPDPTAVPTDGSLPQCFYSIECRVGTPWDFSWDHSEVLEWYAIDEKRVPYS</sequence>
<dbReference type="OrthoDB" id="4743067at2759"/>
<gene>
    <name evidence="2" type="ORF">M409DRAFT_24272</name>
</gene>
<dbReference type="RefSeq" id="XP_033666311.1">
    <property type="nucleotide sequence ID" value="XM_033807164.1"/>
</dbReference>
<feature type="signal peptide" evidence="1">
    <location>
        <begin position="1"/>
        <end position="18"/>
    </location>
</feature>
<evidence type="ECO:0000256" key="1">
    <source>
        <dbReference type="SAM" id="SignalP"/>
    </source>
</evidence>
<dbReference type="GeneID" id="54560436"/>
<name>A0A6A6CHK4_ZASCE</name>
<dbReference type="Proteomes" id="UP000799537">
    <property type="component" value="Unassembled WGS sequence"/>
</dbReference>
<evidence type="ECO:0000313" key="2">
    <source>
        <dbReference type="EMBL" id="KAF2165422.1"/>
    </source>
</evidence>
<evidence type="ECO:0000313" key="3">
    <source>
        <dbReference type="Proteomes" id="UP000799537"/>
    </source>
</evidence>
<accession>A0A6A6CHK4</accession>
<reference evidence="2" key="1">
    <citation type="journal article" date="2020" name="Stud. Mycol.">
        <title>101 Dothideomycetes genomes: a test case for predicting lifestyles and emergence of pathogens.</title>
        <authorList>
            <person name="Haridas S."/>
            <person name="Albert R."/>
            <person name="Binder M."/>
            <person name="Bloem J."/>
            <person name="Labutti K."/>
            <person name="Salamov A."/>
            <person name="Andreopoulos B."/>
            <person name="Baker S."/>
            <person name="Barry K."/>
            <person name="Bills G."/>
            <person name="Bluhm B."/>
            <person name="Cannon C."/>
            <person name="Castanera R."/>
            <person name="Culley D."/>
            <person name="Daum C."/>
            <person name="Ezra D."/>
            <person name="Gonzalez J."/>
            <person name="Henrissat B."/>
            <person name="Kuo A."/>
            <person name="Liang C."/>
            <person name="Lipzen A."/>
            <person name="Lutzoni F."/>
            <person name="Magnuson J."/>
            <person name="Mondo S."/>
            <person name="Nolan M."/>
            <person name="Ohm R."/>
            <person name="Pangilinan J."/>
            <person name="Park H.-J."/>
            <person name="Ramirez L."/>
            <person name="Alfaro M."/>
            <person name="Sun H."/>
            <person name="Tritt A."/>
            <person name="Yoshinaga Y."/>
            <person name="Zwiers L.-H."/>
            <person name="Turgeon B."/>
            <person name="Goodwin S."/>
            <person name="Spatafora J."/>
            <person name="Crous P."/>
            <person name="Grigoriev I."/>
        </authorList>
    </citation>
    <scope>NUCLEOTIDE SEQUENCE</scope>
    <source>
        <strain evidence="2">ATCC 36951</strain>
    </source>
</reference>
<keyword evidence="1" id="KW-0732">Signal</keyword>
<dbReference type="EMBL" id="ML993600">
    <property type="protein sequence ID" value="KAF2165422.1"/>
    <property type="molecule type" value="Genomic_DNA"/>
</dbReference>
<feature type="chain" id="PRO_5025601090" evidence="1">
    <location>
        <begin position="19"/>
        <end position="426"/>
    </location>
</feature>